<gene>
    <name evidence="1" type="ORF">RPERSI_LOCUS20143</name>
</gene>
<feature type="non-terminal residue" evidence="1">
    <location>
        <position position="1"/>
    </location>
</feature>
<protein>
    <submittedName>
        <fullName evidence="1">15497_t:CDS:1</fullName>
    </submittedName>
</protein>
<proteinExistence type="predicted"/>
<feature type="non-terminal residue" evidence="1">
    <location>
        <position position="114"/>
    </location>
</feature>
<sequence>SNLYMSDNTVQPMPFSRLVPNQTLHHPHALNQSTNRHKDNYNSYNEQHSQNDEGSSCTAKAAVESKNNRKSLHRRTGRTKKLTTSKASDSKTKDSFFFPNSYFYKTSPFLYNSY</sequence>
<dbReference type="Proteomes" id="UP000789920">
    <property type="component" value="Unassembled WGS sequence"/>
</dbReference>
<keyword evidence="2" id="KW-1185">Reference proteome</keyword>
<evidence type="ECO:0000313" key="1">
    <source>
        <dbReference type="EMBL" id="CAG8796378.1"/>
    </source>
</evidence>
<name>A0ACA9RK68_9GLOM</name>
<dbReference type="EMBL" id="CAJVQC010056390">
    <property type="protein sequence ID" value="CAG8796378.1"/>
    <property type="molecule type" value="Genomic_DNA"/>
</dbReference>
<accession>A0ACA9RK68</accession>
<comment type="caution">
    <text evidence="1">The sequence shown here is derived from an EMBL/GenBank/DDBJ whole genome shotgun (WGS) entry which is preliminary data.</text>
</comment>
<reference evidence="1" key="1">
    <citation type="submission" date="2021-06" db="EMBL/GenBank/DDBJ databases">
        <authorList>
            <person name="Kallberg Y."/>
            <person name="Tangrot J."/>
            <person name="Rosling A."/>
        </authorList>
    </citation>
    <scope>NUCLEOTIDE SEQUENCE</scope>
    <source>
        <strain evidence="1">MA461A</strain>
    </source>
</reference>
<organism evidence="1 2">
    <name type="scientific">Racocetra persica</name>
    <dbReference type="NCBI Taxonomy" id="160502"/>
    <lineage>
        <taxon>Eukaryota</taxon>
        <taxon>Fungi</taxon>
        <taxon>Fungi incertae sedis</taxon>
        <taxon>Mucoromycota</taxon>
        <taxon>Glomeromycotina</taxon>
        <taxon>Glomeromycetes</taxon>
        <taxon>Diversisporales</taxon>
        <taxon>Gigasporaceae</taxon>
        <taxon>Racocetra</taxon>
    </lineage>
</organism>
<evidence type="ECO:0000313" key="2">
    <source>
        <dbReference type="Proteomes" id="UP000789920"/>
    </source>
</evidence>